<organism evidence="1 2">
    <name type="scientific">Cephalotus follicularis</name>
    <name type="common">Albany pitcher plant</name>
    <dbReference type="NCBI Taxonomy" id="3775"/>
    <lineage>
        <taxon>Eukaryota</taxon>
        <taxon>Viridiplantae</taxon>
        <taxon>Streptophyta</taxon>
        <taxon>Embryophyta</taxon>
        <taxon>Tracheophyta</taxon>
        <taxon>Spermatophyta</taxon>
        <taxon>Magnoliopsida</taxon>
        <taxon>eudicotyledons</taxon>
        <taxon>Gunneridae</taxon>
        <taxon>Pentapetalae</taxon>
        <taxon>rosids</taxon>
        <taxon>fabids</taxon>
        <taxon>Oxalidales</taxon>
        <taxon>Cephalotaceae</taxon>
        <taxon>Cephalotus</taxon>
    </lineage>
</organism>
<feature type="non-terminal residue" evidence="1">
    <location>
        <position position="1"/>
    </location>
</feature>
<name>A0A1Q3DBQ1_CEPFO</name>
<feature type="non-terminal residue" evidence="1">
    <location>
        <position position="109"/>
    </location>
</feature>
<evidence type="ECO:0000313" key="1">
    <source>
        <dbReference type="EMBL" id="GAV89966.1"/>
    </source>
</evidence>
<sequence length="109" mass="12358">IVDIDVVLHTEKPTKLIDESIVAQKDFDAKCERSNHLCLMAMKRTIFKNILGGLPDTNNAKEFFTIVGQRYLVSNTARSLMSELMSMRYDGMGCVKEYILKLVSLQSNI</sequence>
<dbReference type="EMBL" id="BDDD01005854">
    <property type="protein sequence ID" value="GAV89966.1"/>
    <property type="molecule type" value="Genomic_DNA"/>
</dbReference>
<comment type="caution">
    <text evidence="1">The sequence shown here is derived from an EMBL/GenBank/DDBJ whole genome shotgun (WGS) entry which is preliminary data.</text>
</comment>
<dbReference type="Proteomes" id="UP000187406">
    <property type="component" value="Unassembled WGS sequence"/>
</dbReference>
<protein>
    <recommendedName>
        <fullName evidence="3">UBN2_2 domain-containing protein</fullName>
    </recommendedName>
</protein>
<proteinExistence type="predicted"/>
<reference evidence="2" key="1">
    <citation type="submission" date="2016-04" db="EMBL/GenBank/DDBJ databases">
        <title>Cephalotus genome sequencing.</title>
        <authorList>
            <person name="Fukushima K."/>
            <person name="Hasebe M."/>
            <person name="Fang X."/>
        </authorList>
    </citation>
    <scope>NUCLEOTIDE SEQUENCE [LARGE SCALE GENOMIC DNA]</scope>
    <source>
        <strain evidence="2">cv. St1</strain>
    </source>
</reference>
<evidence type="ECO:0000313" key="2">
    <source>
        <dbReference type="Proteomes" id="UP000187406"/>
    </source>
</evidence>
<dbReference type="InParanoid" id="A0A1Q3DBQ1"/>
<accession>A0A1Q3DBQ1</accession>
<dbReference type="AlphaFoldDB" id="A0A1Q3DBQ1"/>
<dbReference type="OrthoDB" id="8010798at2759"/>
<evidence type="ECO:0008006" key="3">
    <source>
        <dbReference type="Google" id="ProtNLM"/>
    </source>
</evidence>
<keyword evidence="2" id="KW-1185">Reference proteome</keyword>
<gene>
    <name evidence="1" type="ORF">CFOL_v3_33377</name>
</gene>